<dbReference type="RefSeq" id="WP_135670308.1">
    <property type="nucleotide sequence ID" value="NZ_RQGN01000036.1"/>
</dbReference>
<accession>A0A5F2BK63</accession>
<protein>
    <submittedName>
        <fullName evidence="1">Uncharacterized protein</fullName>
    </submittedName>
</protein>
<evidence type="ECO:0000313" key="2">
    <source>
        <dbReference type="Proteomes" id="UP000298429"/>
    </source>
</evidence>
<dbReference type="EMBL" id="RQGN01000036">
    <property type="protein sequence ID" value="TGM05966.1"/>
    <property type="molecule type" value="Genomic_DNA"/>
</dbReference>
<organism evidence="1 2">
    <name type="scientific">Leptospira barantonii</name>
    <dbReference type="NCBI Taxonomy" id="2023184"/>
    <lineage>
        <taxon>Bacteria</taxon>
        <taxon>Pseudomonadati</taxon>
        <taxon>Spirochaetota</taxon>
        <taxon>Spirochaetia</taxon>
        <taxon>Leptospirales</taxon>
        <taxon>Leptospiraceae</taxon>
        <taxon>Leptospira</taxon>
    </lineage>
</organism>
<dbReference type="Proteomes" id="UP000298429">
    <property type="component" value="Unassembled WGS sequence"/>
</dbReference>
<name>A0A5F2BK63_9LEPT</name>
<comment type="caution">
    <text evidence="1">The sequence shown here is derived from an EMBL/GenBank/DDBJ whole genome shotgun (WGS) entry which is preliminary data.</text>
</comment>
<gene>
    <name evidence="1" type="ORF">EHQ76_06785</name>
</gene>
<proteinExistence type="predicted"/>
<dbReference type="OrthoDB" id="337875at2"/>
<sequence>MTPVFNFLQRGVSNWVRFGKGGAVLKSTSDGFEVRSSDDTGLTNLKVANPKTGEDAVNLSWIRSEVLSNWNTPVQNLSELKAVPAVERKDKQIREVEDELTLYQFDSQSLAQVPDSTDALRVILPDDLTSALPGRWLKTKARTSLHSELIGLGLNDHPQYQLRSEKNNPDGYAGLNENLGIELVSSGGIKSVLRSVATSIRDFVLPDRSGELALNTEFLGSNSVSNGEKGLVPAPLSTDREKFLSGDGSWKINFGSLKNSSVQTSNYTASKYERVLCNVSGGGISISLPLNPSDNEVVGILDISNVAGTNPITVLRNGQKIEDLTEDWQLDIDGGSWELCFSIEKGSWYFLSQKSYNNVAPSNGFVTNTPSFLETSLAPSASAVKNYIDQIQVSIFQSISNVGVFLFGSSFAPAGTAIKNAYFEGATSASGSCSIDTGLGNNILSVTAFVSDGGNAWYLLPPTGVTATLKFDNQGFVSVQFTGNSIFQNRNVRFRVEYK</sequence>
<reference evidence="1 2" key="1">
    <citation type="journal article" date="2019" name="PLoS Negl. Trop. Dis.">
        <title>Revisiting the worldwide diversity of Leptospira species in the environment.</title>
        <authorList>
            <person name="Vincent A.T."/>
            <person name="Schiettekatte O."/>
            <person name="Bourhy P."/>
            <person name="Veyrier F.J."/>
            <person name="Picardeau M."/>
        </authorList>
    </citation>
    <scope>NUCLEOTIDE SEQUENCE [LARGE SCALE GENOMIC DNA]</scope>
    <source>
        <strain evidence="1 2">201702444</strain>
    </source>
</reference>
<dbReference type="AlphaFoldDB" id="A0A5F2BK63"/>
<evidence type="ECO:0000313" key="1">
    <source>
        <dbReference type="EMBL" id="TGM05966.1"/>
    </source>
</evidence>